<dbReference type="WBParaSite" id="HNAJ_0001072401-mRNA-1">
    <property type="protein sequence ID" value="HNAJ_0001072401-mRNA-1"/>
    <property type="gene ID" value="HNAJ_0001072401"/>
</dbReference>
<protein>
    <submittedName>
        <fullName evidence="6">UBX domain-containing protein</fullName>
    </submittedName>
</protein>
<dbReference type="Gene3D" id="3.10.20.90">
    <property type="entry name" value="Phosphatidylinositol 3-kinase Catalytic Subunit, Chain A, domain 1"/>
    <property type="match status" value="1"/>
</dbReference>
<dbReference type="CDD" id="cd01770">
    <property type="entry name" value="UBX_UBXN2"/>
    <property type="match status" value="1"/>
</dbReference>
<dbReference type="GO" id="GO:0031468">
    <property type="term" value="P:nuclear membrane reassembly"/>
    <property type="evidence" value="ECO:0007669"/>
    <property type="project" value="TreeGrafter"/>
</dbReference>
<accession>A0A0R3TSS8</accession>
<dbReference type="GO" id="GO:0005634">
    <property type="term" value="C:nucleus"/>
    <property type="evidence" value="ECO:0007669"/>
    <property type="project" value="TreeGrafter"/>
</dbReference>
<dbReference type="GO" id="GO:0000045">
    <property type="term" value="P:autophagosome assembly"/>
    <property type="evidence" value="ECO:0007669"/>
    <property type="project" value="TreeGrafter"/>
</dbReference>
<dbReference type="PANTHER" id="PTHR23333:SF20">
    <property type="entry name" value="NSFL1 COFACTOR P47"/>
    <property type="match status" value="1"/>
</dbReference>
<organism evidence="6">
    <name type="scientific">Rodentolepis nana</name>
    <name type="common">Dwarf tapeworm</name>
    <name type="synonym">Hymenolepis nana</name>
    <dbReference type="NCBI Taxonomy" id="102285"/>
    <lineage>
        <taxon>Eukaryota</taxon>
        <taxon>Metazoa</taxon>
        <taxon>Spiralia</taxon>
        <taxon>Lophotrochozoa</taxon>
        <taxon>Platyhelminthes</taxon>
        <taxon>Cestoda</taxon>
        <taxon>Eucestoda</taxon>
        <taxon>Cyclophyllidea</taxon>
        <taxon>Hymenolepididae</taxon>
        <taxon>Rodentolepis</taxon>
    </lineage>
</organism>
<dbReference type="InterPro" id="IPR029071">
    <property type="entry name" value="Ubiquitin-like_domsf"/>
</dbReference>
<dbReference type="GO" id="GO:0043130">
    <property type="term" value="F:ubiquitin binding"/>
    <property type="evidence" value="ECO:0007669"/>
    <property type="project" value="TreeGrafter"/>
</dbReference>
<dbReference type="OrthoDB" id="6258399at2759"/>
<evidence type="ECO:0000259" key="3">
    <source>
        <dbReference type="PROSITE" id="PS51399"/>
    </source>
</evidence>
<dbReference type="EMBL" id="UZAE01013181">
    <property type="protein sequence ID" value="VDO08600.1"/>
    <property type="molecule type" value="Genomic_DNA"/>
</dbReference>
<dbReference type="SUPFAM" id="SSF54236">
    <property type="entry name" value="Ubiquitin-like"/>
    <property type="match status" value="1"/>
</dbReference>
<dbReference type="SUPFAM" id="SSF102848">
    <property type="entry name" value="NSFL1 (p97 ATPase) cofactor p47, SEP domain"/>
    <property type="match status" value="1"/>
</dbReference>
<dbReference type="InterPro" id="IPR001012">
    <property type="entry name" value="UBX_dom"/>
</dbReference>
<evidence type="ECO:0000256" key="1">
    <source>
        <dbReference type="SAM" id="MobiDB-lite"/>
    </source>
</evidence>
<dbReference type="STRING" id="102285.A0A0R3TSS8"/>
<dbReference type="InterPro" id="IPR036241">
    <property type="entry name" value="NSFL1C_SEP_dom_sf"/>
</dbReference>
<gene>
    <name evidence="4" type="ORF">HNAJ_LOCUS10719</name>
</gene>
<reference evidence="6" key="1">
    <citation type="submission" date="2017-02" db="UniProtKB">
        <authorList>
            <consortium name="WormBaseParasite"/>
        </authorList>
    </citation>
    <scope>IDENTIFICATION</scope>
</reference>
<dbReference type="GO" id="GO:0007030">
    <property type="term" value="P:Golgi organization"/>
    <property type="evidence" value="ECO:0007669"/>
    <property type="project" value="TreeGrafter"/>
</dbReference>
<dbReference type="PANTHER" id="PTHR23333">
    <property type="entry name" value="UBX DOMAIN CONTAINING PROTEIN"/>
    <property type="match status" value="1"/>
</dbReference>
<dbReference type="GO" id="GO:0043161">
    <property type="term" value="P:proteasome-mediated ubiquitin-dependent protein catabolic process"/>
    <property type="evidence" value="ECO:0007669"/>
    <property type="project" value="TreeGrafter"/>
</dbReference>
<keyword evidence="5" id="KW-1185">Reference proteome</keyword>
<dbReference type="Proteomes" id="UP000278807">
    <property type="component" value="Unassembled WGS sequence"/>
</dbReference>
<feature type="domain" description="UBX" evidence="2">
    <location>
        <begin position="73"/>
        <end position="150"/>
    </location>
</feature>
<evidence type="ECO:0000313" key="5">
    <source>
        <dbReference type="Proteomes" id="UP000278807"/>
    </source>
</evidence>
<dbReference type="InterPro" id="IPR012989">
    <property type="entry name" value="SEP_domain"/>
</dbReference>
<evidence type="ECO:0000313" key="6">
    <source>
        <dbReference type="WBParaSite" id="HNAJ_0001072401-mRNA-1"/>
    </source>
</evidence>
<feature type="region of interest" description="Disordered" evidence="1">
    <location>
        <begin position="22"/>
        <end position="76"/>
    </location>
</feature>
<dbReference type="AlphaFoldDB" id="A0A0R3TSS8"/>
<evidence type="ECO:0000313" key="4">
    <source>
        <dbReference type="EMBL" id="VDO08600.1"/>
    </source>
</evidence>
<proteinExistence type="predicted"/>
<name>A0A0R3TSS8_RODNA</name>
<dbReference type="GO" id="GO:0005829">
    <property type="term" value="C:cytosol"/>
    <property type="evidence" value="ECO:0007669"/>
    <property type="project" value="TreeGrafter"/>
</dbReference>
<dbReference type="PROSITE" id="PS51399">
    <property type="entry name" value="SEP"/>
    <property type="match status" value="1"/>
</dbReference>
<dbReference type="GO" id="GO:0061025">
    <property type="term" value="P:membrane fusion"/>
    <property type="evidence" value="ECO:0007669"/>
    <property type="project" value="TreeGrafter"/>
</dbReference>
<evidence type="ECO:0000259" key="2">
    <source>
        <dbReference type="PROSITE" id="PS50033"/>
    </source>
</evidence>
<sequence>MPTELIAAARGHEVHVMLEDHHNEPFQAPSQPKLKPFSGVGRMLGNPTPKVVTNAPPSASSSAAPPPAPEVDESKPITQLQVRMPDSSRIVVKLNNHHTVQDLRAAIIHQRPEMAFDVFSLSIPFPRTDIKDDSATLASANLLNASIVVTKQ</sequence>
<dbReference type="Pfam" id="PF00789">
    <property type="entry name" value="UBX"/>
    <property type="match status" value="1"/>
</dbReference>
<dbReference type="Pfam" id="PF08059">
    <property type="entry name" value="SEP"/>
    <property type="match status" value="1"/>
</dbReference>
<dbReference type="PROSITE" id="PS50033">
    <property type="entry name" value="UBX"/>
    <property type="match status" value="1"/>
</dbReference>
<feature type="domain" description="SEP" evidence="3">
    <location>
        <begin position="1"/>
        <end position="27"/>
    </location>
</feature>
<reference evidence="4 5" key="2">
    <citation type="submission" date="2018-11" db="EMBL/GenBank/DDBJ databases">
        <authorList>
            <consortium name="Pathogen Informatics"/>
        </authorList>
    </citation>
    <scope>NUCLEOTIDE SEQUENCE [LARGE SCALE GENOMIC DNA]</scope>
</reference>
<dbReference type="SMART" id="SM00166">
    <property type="entry name" value="UBX"/>
    <property type="match status" value="1"/>
</dbReference>